<protein>
    <submittedName>
        <fullName evidence="2">Uncharacterized protein</fullName>
    </submittedName>
</protein>
<accession>A0A0B2ACI0</accession>
<feature type="transmembrane region" description="Helical" evidence="1">
    <location>
        <begin position="76"/>
        <end position="93"/>
    </location>
</feature>
<evidence type="ECO:0000313" key="3">
    <source>
        <dbReference type="Proteomes" id="UP000031030"/>
    </source>
</evidence>
<proteinExistence type="predicted"/>
<organism evidence="2 3">
    <name type="scientific">Microbacterium mangrovi</name>
    <dbReference type="NCBI Taxonomy" id="1348253"/>
    <lineage>
        <taxon>Bacteria</taxon>
        <taxon>Bacillati</taxon>
        <taxon>Actinomycetota</taxon>
        <taxon>Actinomycetes</taxon>
        <taxon>Micrococcales</taxon>
        <taxon>Microbacteriaceae</taxon>
        <taxon>Microbacterium</taxon>
    </lineage>
</organism>
<evidence type="ECO:0000256" key="1">
    <source>
        <dbReference type="SAM" id="Phobius"/>
    </source>
</evidence>
<keyword evidence="1" id="KW-1133">Transmembrane helix</keyword>
<keyword evidence="1" id="KW-0472">Membrane</keyword>
<comment type="caution">
    <text evidence="2">The sequence shown here is derived from an EMBL/GenBank/DDBJ whole genome shotgun (WGS) entry which is preliminary data.</text>
</comment>
<dbReference type="EMBL" id="JTDK01000002">
    <property type="protein sequence ID" value="KHK99488.1"/>
    <property type="molecule type" value="Genomic_DNA"/>
</dbReference>
<feature type="transmembrane region" description="Helical" evidence="1">
    <location>
        <begin position="49"/>
        <end position="69"/>
    </location>
</feature>
<dbReference type="STRING" id="1348253.LK09_02280"/>
<dbReference type="AlphaFoldDB" id="A0A0B2ACI0"/>
<keyword evidence="3" id="KW-1185">Reference proteome</keyword>
<name>A0A0B2ACI0_9MICO</name>
<reference evidence="2 3" key="1">
    <citation type="submission" date="2014-11" db="EMBL/GenBank/DDBJ databases">
        <title>Genome sequence of Microbacterium mangrovi MUSC 115(T).</title>
        <authorList>
            <person name="Lee L.-H."/>
        </authorList>
    </citation>
    <scope>NUCLEOTIDE SEQUENCE [LARGE SCALE GENOMIC DNA]</scope>
    <source>
        <strain evidence="2 3">MUSC 115</strain>
    </source>
</reference>
<keyword evidence="1" id="KW-0812">Transmembrane</keyword>
<evidence type="ECO:0000313" key="2">
    <source>
        <dbReference type="EMBL" id="KHK99488.1"/>
    </source>
</evidence>
<gene>
    <name evidence="2" type="ORF">LK09_02280</name>
</gene>
<sequence>MSLIAAILALVAGLVLSVLPLYSTASSTTSSSGGTVRTTQTLTVLQVMGGGYLVILLLPAVVAAVPLVLRGRAASIAAVVAAVLVVSFTVLGIMSIGLFYLPAAVFTVIAAALRSAPRHPSPSNGDGLSRR</sequence>
<dbReference type="Proteomes" id="UP000031030">
    <property type="component" value="Unassembled WGS sequence"/>
</dbReference>